<keyword evidence="3 6" id="KW-0326">Glycosidase</keyword>
<dbReference type="EC" id="3.2.1.196" evidence="6"/>
<dbReference type="InterPro" id="IPR006047">
    <property type="entry name" value="GH13_cat_dom"/>
</dbReference>
<evidence type="ECO:0000256" key="3">
    <source>
        <dbReference type="ARBA" id="ARBA00023295"/>
    </source>
</evidence>
<feature type="compositionally biased region" description="Low complexity" evidence="4">
    <location>
        <begin position="474"/>
        <end position="486"/>
    </location>
</feature>
<dbReference type="Pfam" id="PF02922">
    <property type="entry name" value="CBM_48"/>
    <property type="match status" value="1"/>
</dbReference>
<dbReference type="Proteomes" id="UP001596391">
    <property type="component" value="Unassembled WGS sequence"/>
</dbReference>
<dbReference type="Gene3D" id="3.20.20.80">
    <property type="entry name" value="Glycosidases"/>
    <property type="match status" value="1"/>
</dbReference>
<comment type="caution">
    <text evidence="6">The sequence shown here is derived from an EMBL/GenBank/DDBJ whole genome shotgun (WGS) entry which is preliminary data.</text>
</comment>
<proteinExistence type="inferred from homology"/>
<dbReference type="SMART" id="SM00642">
    <property type="entry name" value="Aamy"/>
    <property type="match status" value="1"/>
</dbReference>
<dbReference type="InterPro" id="IPR013783">
    <property type="entry name" value="Ig-like_fold"/>
</dbReference>
<dbReference type="CDD" id="cd11326">
    <property type="entry name" value="AmyAc_Glg_debranch"/>
    <property type="match status" value="1"/>
</dbReference>
<dbReference type="GO" id="GO:0120549">
    <property type="term" value="F:limit dextrin alpha-1,6-maltotetraose-hydrolase activity"/>
    <property type="evidence" value="ECO:0007669"/>
    <property type="project" value="UniProtKB-EC"/>
</dbReference>
<dbReference type="InterPro" id="IPR044505">
    <property type="entry name" value="GlgX_Isoamylase_N_E_set"/>
</dbReference>
<accession>A0ABW1Z6N3</accession>
<dbReference type="Gene3D" id="2.60.40.10">
    <property type="entry name" value="Immunoglobulins"/>
    <property type="match status" value="1"/>
</dbReference>
<reference evidence="7" key="1">
    <citation type="journal article" date="2019" name="Int. J. Syst. Evol. Microbiol.">
        <title>The Global Catalogue of Microorganisms (GCM) 10K type strain sequencing project: providing services to taxonomists for standard genome sequencing and annotation.</title>
        <authorList>
            <consortium name="The Broad Institute Genomics Platform"/>
            <consortium name="The Broad Institute Genome Sequencing Center for Infectious Disease"/>
            <person name="Wu L."/>
            <person name="Ma J."/>
        </authorList>
    </citation>
    <scope>NUCLEOTIDE SEQUENCE [LARGE SCALE GENOMIC DNA]</scope>
    <source>
        <strain evidence="7">CGMCC 1.16026</strain>
    </source>
</reference>
<evidence type="ECO:0000313" key="7">
    <source>
        <dbReference type="Proteomes" id="UP001596391"/>
    </source>
</evidence>
<dbReference type="InterPro" id="IPR011837">
    <property type="entry name" value="Glycogen_debranch_GlgX"/>
</dbReference>
<dbReference type="Pfam" id="PF00128">
    <property type="entry name" value="Alpha-amylase"/>
    <property type="match status" value="1"/>
</dbReference>
<dbReference type="EMBL" id="JBHSWI010000001">
    <property type="protein sequence ID" value="MFC6644733.1"/>
    <property type="molecule type" value="Genomic_DNA"/>
</dbReference>
<dbReference type="InterPro" id="IPR014756">
    <property type="entry name" value="Ig_E-set"/>
</dbReference>
<evidence type="ECO:0000256" key="2">
    <source>
        <dbReference type="ARBA" id="ARBA00022801"/>
    </source>
</evidence>
<evidence type="ECO:0000256" key="4">
    <source>
        <dbReference type="SAM" id="MobiDB-lite"/>
    </source>
</evidence>
<dbReference type="CDD" id="cd02856">
    <property type="entry name" value="E_set_GDE_Isoamylase_N"/>
    <property type="match status" value="1"/>
</dbReference>
<dbReference type="SUPFAM" id="SSF51445">
    <property type="entry name" value="(Trans)glycosidases"/>
    <property type="match status" value="1"/>
</dbReference>
<protein>
    <submittedName>
        <fullName evidence="6">Glycogen debranching protein GlgX</fullName>
        <ecNumber evidence="6">3.2.1.196</ecNumber>
    </submittedName>
</protein>
<evidence type="ECO:0000256" key="1">
    <source>
        <dbReference type="ARBA" id="ARBA00008061"/>
    </source>
</evidence>
<feature type="domain" description="Glycosyl hydrolase family 13 catalytic" evidence="5">
    <location>
        <begin position="163"/>
        <end position="573"/>
    </location>
</feature>
<dbReference type="PANTHER" id="PTHR43002">
    <property type="entry name" value="GLYCOGEN DEBRANCHING ENZYME"/>
    <property type="match status" value="1"/>
</dbReference>
<comment type="similarity">
    <text evidence="1">Belongs to the glycosyl hydrolase 13 family.</text>
</comment>
<name>A0ABW1Z6N3_9BACT</name>
<dbReference type="SUPFAM" id="SSF81296">
    <property type="entry name" value="E set domains"/>
    <property type="match status" value="1"/>
</dbReference>
<gene>
    <name evidence="6" type="primary">glgX</name>
    <name evidence="6" type="ORF">ACFQBQ_03820</name>
</gene>
<dbReference type="InterPro" id="IPR013780">
    <property type="entry name" value="Glyco_hydro_b"/>
</dbReference>
<dbReference type="RefSeq" id="WP_263372712.1">
    <property type="nucleotide sequence ID" value="NZ_JAGSYD010000006.1"/>
</dbReference>
<dbReference type="InterPro" id="IPR017853">
    <property type="entry name" value="GH"/>
</dbReference>
<evidence type="ECO:0000313" key="6">
    <source>
        <dbReference type="EMBL" id="MFC6644733.1"/>
    </source>
</evidence>
<feature type="region of interest" description="Disordered" evidence="4">
    <location>
        <begin position="472"/>
        <end position="501"/>
    </location>
</feature>
<sequence length="721" mass="81226">MERKLLPGKPHPLGATVTSQGTNFAIYSENATRVTVCFFDDDGKQTDCVDLKETTAFVWHGLVKDIKPGQRYGYRVDGPWDPANGHRFNPAKLLVDPYAEAIAGEPDHKGPIYPYDVMSGDDMKKDEQDSAAYTPKSVVVDGHFDWGNDCPPETPIAESIIYEMHVRGFSKRNPDIPEKLRGTYAGLAHESSIAYLRKLGVTAVELLPVHHFIDEGHLADRGLHDYWGYNTLGYFAPMARYSSSGDDGQQVVEFKEMVKALHAAGIEVILDVVYNHTCEGNEKGPMLSFKGVDNSVYYRTVQDSPQHYMDYTGTGNTLNVYHPQVLKLLMDSLRYWVTEMHVDGFRFDLASTLARELHDVNKLGAFFDTIHQDPTLADVKLIAEPWDVGEGGYQVGNFPVLWAEWNGKYRDTVRRFWKGDNGVLSDFAYRICGSSDLYQGDGRKPSASINFITAHDGFTLCDLVSYNEKHNEANGDNNTDGADNNDSWNMGAEGPTDDENVNNLRERQTRNFLTTLLLSQGVPMIAGGDEFARSQMGNNNCYCQDNELTWYDWNLDEPRKRLHDFTAQLIQLRKDHPNLHRRKFFQDSQIRGSVVRDVTWFGTDGNELSEEVWNEPWSKSVAVMFNGKTLNQMDEDGQKIVDDSFLIIFNASDQGVEYTLPDPPSKSPWRQVLDTENIADPFAESETHDKAIVGGRAIRVYSDSVESVAKSASKQRPARTI</sequence>
<keyword evidence="2 6" id="KW-0378">Hydrolase</keyword>
<dbReference type="Gene3D" id="2.60.40.1180">
    <property type="entry name" value="Golgi alpha-mannosidase II"/>
    <property type="match status" value="1"/>
</dbReference>
<keyword evidence="7" id="KW-1185">Reference proteome</keyword>
<dbReference type="SUPFAM" id="SSF51011">
    <property type="entry name" value="Glycosyl hydrolase domain"/>
    <property type="match status" value="1"/>
</dbReference>
<evidence type="ECO:0000259" key="5">
    <source>
        <dbReference type="SMART" id="SM00642"/>
    </source>
</evidence>
<organism evidence="6 7">
    <name type="scientific">Granulicella cerasi</name>
    <dbReference type="NCBI Taxonomy" id="741063"/>
    <lineage>
        <taxon>Bacteria</taxon>
        <taxon>Pseudomonadati</taxon>
        <taxon>Acidobacteriota</taxon>
        <taxon>Terriglobia</taxon>
        <taxon>Terriglobales</taxon>
        <taxon>Acidobacteriaceae</taxon>
        <taxon>Granulicella</taxon>
    </lineage>
</organism>
<dbReference type="InterPro" id="IPR004193">
    <property type="entry name" value="Glyco_hydro_13_N"/>
</dbReference>
<dbReference type="NCBIfam" id="TIGR02100">
    <property type="entry name" value="glgX_debranch"/>
    <property type="match status" value="1"/>
</dbReference>